<dbReference type="Proteomes" id="UP000198824">
    <property type="component" value="Unassembled WGS sequence"/>
</dbReference>
<evidence type="ECO:0000256" key="1">
    <source>
        <dbReference type="SAM" id="Phobius"/>
    </source>
</evidence>
<gene>
    <name evidence="2" type="ORF">SAMN05192580_2644</name>
</gene>
<evidence type="ECO:0000313" key="3">
    <source>
        <dbReference type="Proteomes" id="UP000198824"/>
    </source>
</evidence>
<dbReference type="InterPro" id="IPR009325">
    <property type="entry name" value="DUF983"/>
</dbReference>
<keyword evidence="1" id="KW-1133">Transmembrane helix</keyword>
<dbReference type="Pfam" id="PF06170">
    <property type="entry name" value="DUF983"/>
    <property type="match status" value="1"/>
</dbReference>
<keyword evidence="1" id="KW-0812">Transmembrane</keyword>
<evidence type="ECO:0000313" key="2">
    <source>
        <dbReference type="EMBL" id="SFS01835.1"/>
    </source>
</evidence>
<accession>A0A1I6LED7</accession>
<reference evidence="2 3" key="1">
    <citation type="submission" date="2016-10" db="EMBL/GenBank/DDBJ databases">
        <authorList>
            <person name="de Groot N.N."/>
        </authorList>
    </citation>
    <scope>NUCLEOTIDE SEQUENCE [LARGE SCALE GENOMIC DNA]</scope>
    <source>
        <strain evidence="2 3">S5-249</strain>
    </source>
</reference>
<protein>
    <submittedName>
        <fullName evidence="2">Uncharacterized conserved protein, DUF983 family</fullName>
    </submittedName>
</protein>
<dbReference type="AlphaFoldDB" id="A0A1I6LED7"/>
<sequence>MRGLCPKCGAATLFAGPVRFADRCRACGLDFAGFNVGDGPAAFLTLGIGALIVILAVSVELAWEPPVLVHVLLWLPLTAGLVIGSLRVAKAWLLASEYRNAAGEGRRR</sequence>
<keyword evidence="3" id="KW-1185">Reference proteome</keyword>
<feature type="transmembrane region" description="Helical" evidence="1">
    <location>
        <begin position="41"/>
        <end position="63"/>
    </location>
</feature>
<name>A0A1I6LED7_9SPHN</name>
<proteinExistence type="predicted"/>
<dbReference type="STRING" id="1166337.SAMN05192580_2644"/>
<keyword evidence="1" id="KW-0472">Membrane</keyword>
<organism evidence="2 3">
    <name type="scientific">Sphingomonas jatrophae</name>
    <dbReference type="NCBI Taxonomy" id="1166337"/>
    <lineage>
        <taxon>Bacteria</taxon>
        <taxon>Pseudomonadati</taxon>
        <taxon>Pseudomonadota</taxon>
        <taxon>Alphaproteobacteria</taxon>
        <taxon>Sphingomonadales</taxon>
        <taxon>Sphingomonadaceae</taxon>
        <taxon>Sphingomonas</taxon>
    </lineage>
</organism>
<dbReference type="EMBL" id="FOZG01000002">
    <property type="protein sequence ID" value="SFS01835.1"/>
    <property type="molecule type" value="Genomic_DNA"/>
</dbReference>
<feature type="transmembrane region" description="Helical" evidence="1">
    <location>
        <begin position="69"/>
        <end position="89"/>
    </location>
</feature>